<dbReference type="eggNOG" id="COG0463">
    <property type="taxonomic scope" value="Bacteria"/>
</dbReference>
<accession>N1X295</accession>
<dbReference type="SUPFAM" id="SSF53448">
    <property type="entry name" value="Nucleotide-diphospho-sugar transferases"/>
    <property type="match status" value="1"/>
</dbReference>
<dbReference type="EMBL" id="APLF01000003">
    <property type="protein sequence ID" value="EMY82188.1"/>
    <property type="molecule type" value="Genomic_DNA"/>
</dbReference>
<dbReference type="GO" id="GO:0016740">
    <property type="term" value="F:transferase activity"/>
    <property type="evidence" value="ECO:0007669"/>
    <property type="project" value="UniProtKB-KW"/>
</dbReference>
<feature type="domain" description="Glycosyltransferase 2-like" evidence="2">
    <location>
        <begin position="17"/>
        <end position="131"/>
    </location>
</feature>
<dbReference type="InterPro" id="IPR029044">
    <property type="entry name" value="Nucleotide-diphossugar_trans"/>
</dbReference>
<evidence type="ECO:0000256" key="1">
    <source>
        <dbReference type="ARBA" id="ARBA00038494"/>
    </source>
</evidence>
<dbReference type="Pfam" id="PF00535">
    <property type="entry name" value="Glycos_transf_2"/>
    <property type="match status" value="1"/>
</dbReference>
<name>N1X295_9FLAO</name>
<organism evidence="3 4">
    <name type="scientific">Psychroflexus gondwanensis ACAM 44</name>
    <dbReference type="NCBI Taxonomy" id="1189619"/>
    <lineage>
        <taxon>Bacteria</taxon>
        <taxon>Pseudomonadati</taxon>
        <taxon>Bacteroidota</taxon>
        <taxon>Flavobacteriia</taxon>
        <taxon>Flavobacteriales</taxon>
        <taxon>Flavobacteriaceae</taxon>
        <taxon>Psychroflexus</taxon>
    </lineage>
</organism>
<keyword evidence="4" id="KW-1185">Reference proteome</keyword>
<dbReference type="PANTHER" id="PTHR43630">
    <property type="entry name" value="POLY-BETA-1,6-N-ACETYL-D-GLUCOSAMINE SYNTHASE"/>
    <property type="match status" value="1"/>
</dbReference>
<evidence type="ECO:0000313" key="3">
    <source>
        <dbReference type="EMBL" id="EMY82188.1"/>
    </source>
</evidence>
<dbReference type="STRING" id="1189619.pgond44_03088"/>
<gene>
    <name evidence="3" type="ORF">pgond44_03088</name>
</gene>
<dbReference type="PATRIC" id="fig|1189619.4.peg.651"/>
<comment type="similarity">
    <text evidence="1">Belongs to the glycosyltransferase 2 family. WaaE/KdtX subfamily.</text>
</comment>
<comment type="caution">
    <text evidence="3">The sequence shown here is derived from an EMBL/GenBank/DDBJ whole genome shotgun (WGS) entry which is preliminary data.</text>
</comment>
<dbReference type="PANTHER" id="PTHR43630:SF2">
    <property type="entry name" value="GLYCOSYLTRANSFERASE"/>
    <property type="match status" value="1"/>
</dbReference>
<proteinExistence type="inferred from homology"/>
<dbReference type="AlphaFoldDB" id="N1X295"/>
<protein>
    <submittedName>
        <fullName evidence="3">UDP-glucose lipooligosaccharide-beta-1,4 glucosyltransferase</fullName>
    </submittedName>
</protein>
<keyword evidence="3" id="KW-0808">Transferase</keyword>
<evidence type="ECO:0000259" key="2">
    <source>
        <dbReference type="Pfam" id="PF00535"/>
    </source>
</evidence>
<evidence type="ECO:0000313" key="4">
    <source>
        <dbReference type="Proteomes" id="UP000012317"/>
    </source>
</evidence>
<dbReference type="InterPro" id="IPR001173">
    <property type="entry name" value="Glyco_trans_2-like"/>
</dbReference>
<sequence>MHFNTYLTSFLSMPKISALIITLNEAKNIADVIDNLDFADEIIVVDSYSQDSTVEIAEAYQNVIVHKQEFENFTKQRNFALSKANHEWILFLDADERIPEVLKHEILETVQSEKTADAYYFYRKFMFKSRPLHFSGWQTDKNIRLFKKSKSIYTEERLVHEVLEVHGKVDDLKHYLIHYSYENYASYKKKMLSYASLKAKELFLKGVEPNPYHFIIKPAYKFLYSYIIRLGVLDGRKGMIICYLNALSVYKRYPYLKELIKSSE</sequence>
<dbReference type="Gene3D" id="3.90.550.10">
    <property type="entry name" value="Spore Coat Polysaccharide Biosynthesis Protein SpsA, Chain A"/>
    <property type="match status" value="1"/>
</dbReference>
<reference evidence="3 4" key="1">
    <citation type="journal article" date="2014" name="Genome Biol. Evol.">
        <title>Extensive gene acquisition in the extremely psychrophilic bacterial species Psychroflexus torquis and the link to sea-ice ecosystem specialism.</title>
        <authorList>
            <person name="Feng S."/>
            <person name="Powell S.M."/>
            <person name="Wilson R."/>
            <person name="Bowman J.P."/>
        </authorList>
    </citation>
    <scope>NUCLEOTIDE SEQUENCE [LARGE SCALE GENOMIC DNA]</scope>
    <source>
        <strain evidence="3 4">ACAM 44</strain>
    </source>
</reference>
<dbReference type="CDD" id="cd02511">
    <property type="entry name" value="Beta4Glucosyltransferase"/>
    <property type="match status" value="1"/>
</dbReference>
<dbReference type="Proteomes" id="UP000012317">
    <property type="component" value="Unassembled WGS sequence"/>
</dbReference>